<organism evidence="2 3">
    <name type="scientific">Vespula squamosa</name>
    <name type="common">Southern yellow jacket</name>
    <name type="synonym">Wasp</name>
    <dbReference type="NCBI Taxonomy" id="30214"/>
    <lineage>
        <taxon>Eukaryota</taxon>
        <taxon>Metazoa</taxon>
        <taxon>Ecdysozoa</taxon>
        <taxon>Arthropoda</taxon>
        <taxon>Hexapoda</taxon>
        <taxon>Insecta</taxon>
        <taxon>Pterygota</taxon>
        <taxon>Neoptera</taxon>
        <taxon>Endopterygota</taxon>
        <taxon>Hymenoptera</taxon>
        <taxon>Apocrita</taxon>
        <taxon>Aculeata</taxon>
        <taxon>Vespoidea</taxon>
        <taxon>Vespidae</taxon>
        <taxon>Vespinae</taxon>
        <taxon>Vespula</taxon>
    </lineage>
</organism>
<proteinExistence type="predicted"/>
<dbReference type="EMBL" id="JAUDFV010000154">
    <property type="protein sequence ID" value="KAL2716498.1"/>
    <property type="molecule type" value="Genomic_DNA"/>
</dbReference>
<gene>
    <name evidence="2" type="ORF">V1478_014174</name>
</gene>
<evidence type="ECO:0000313" key="2">
    <source>
        <dbReference type="EMBL" id="KAL2716498.1"/>
    </source>
</evidence>
<sequence>MNPSRFLHPFPLYPSSRSLDVGGSGGGGAVGAGAGAGGDDSGGGGGSYDTAGGSNILVVVTRRLRVGDVTLTLTPAGTFEDAAFAWLDDLSFSPHTLCERPLESSVTIASV</sequence>
<protein>
    <submittedName>
        <fullName evidence="2">Uncharacterized protein</fullName>
    </submittedName>
</protein>
<dbReference type="AlphaFoldDB" id="A0ABD2A7B0"/>
<evidence type="ECO:0000313" key="3">
    <source>
        <dbReference type="Proteomes" id="UP001607302"/>
    </source>
</evidence>
<feature type="compositionally biased region" description="Gly residues" evidence="1">
    <location>
        <begin position="22"/>
        <end position="47"/>
    </location>
</feature>
<reference evidence="2 3" key="1">
    <citation type="journal article" date="2024" name="Ann. Entomol. Soc. Am.">
        <title>Genomic analyses of the southern and eastern yellowjacket wasps (Hymenoptera: Vespidae) reveal evolutionary signatures of social life.</title>
        <authorList>
            <person name="Catto M.A."/>
            <person name="Caine P.B."/>
            <person name="Orr S.E."/>
            <person name="Hunt B.G."/>
            <person name="Goodisman M.A.D."/>
        </authorList>
    </citation>
    <scope>NUCLEOTIDE SEQUENCE [LARGE SCALE GENOMIC DNA]</scope>
    <source>
        <strain evidence="2">233</strain>
        <tissue evidence="2">Head and thorax</tissue>
    </source>
</reference>
<name>A0ABD2A7B0_VESSQ</name>
<comment type="caution">
    <text evidence="2">The sequence shown here is derived from an EMBL/GenBank/DDBJ whole genome shotgun (WGS) entry which is preliminary data.</text>
</comment>
<feature type="region of interest" description="Disordered" evidence="1">
    <location>
        <begin position="21"/>
        <end position="47"/>
    </location>
</feature>
<dbReference type="Proteomes" id="UP001607302">
    <property type="component" value="Unassembled WGS sequence"/>
</dbReference>
<accession>A0ABD2A7B0</accession>
<evidence type="ECO:0000256" key="1">
    <source>
        <dbReference type="SAM" id="MobiDB-lite"/>
    </source>
</evidence>
<keyword evidence="3" id="KW-1185">Reference proteome</keyword>